<evidence type="ECO:0000259" key="11">
    <source>
        <dbReference type="PROSITE" id="PS50902"/>
    </source>
</evidence>
<dbReference type="FunFam" id="3.40.50.360:FF:000015">
    <property type="entry name" value="NADPH-dependent diflavin oxidoreductase 1"/>
    <property type="match status" value="1"/>
</dbReference>
<dbReference type="Gene3D" id="3.40.50.80">
    <property type="entry name" value="Nucleotide-binding domain of ferredoxin-NADP reductase (FNR) module"/>
    <property type="match status" value="1"/>
</dbReference>
<dbReference type="Pfam" id="PF00667">
    <property type="entry name" value="FAD_binding_1"/>
    <property type="match status" value="1"/>
</dbReference>
<keyword evidence="9" id="KW-0496">Mitochondrion</keyword>
<dbReference type="GO" id="GO:0005634">
    <property type="term" value="C:nucleus"/>
    <property type="evidence" value="ECO:0007669"/>
    <property type="project" value="UniProtKB-ARBA"/>
</dbReference>
<feature type="binding site" evidence="9">
    <location>
        <begin position="425"/>
        <end position="428"/>
    </location>
    <ligand>
        <name>FAD</name>
        <dbReference type="ChEBI" id="CHEBI:57692"/>
    </ligand>
</feature>
<dbReference type="Pfam" id="PF00258">
    <property type="entry name" value="Flavodoxin_1"/>
    <property type="match status" value="1"/>
</dbReference>
<dbReference type="OrthoDB" id="1856718at2759"/>
<dbReference type="GO" id="GO:0016651">
    <property type="term" value="F:oxidoreductase activity, acting on NAD(P)H"/>
    <property type="evidence" value="ECO:0007669"/>
    <property type="project" value="UniProtKB-UniRule"/>
</dbReference>
<comment type="caution">
    <text evidence="13">The sequence shown here is derived from an EMBL/GenBank/DDBJ whole genome shotgun (WGS) entry which is preliminary data.</text>
</comment>
<dbReference type="Proteomes" id="UP000738359">
    <property type="component" value="Unassembled WGS sequence"/>
</dbReference>
<keyword evidence="4 9" id="KW-0285">Flavoprotein</keyword>
<feature type="binding site" evidence="9">
    <location>
        <begin position="503"/>
        <end position="506"/>
    </location>
    <ligand>
        <name>FAD</name>
        <dbReference type="ChEBI" id="CHEBI:57692"/>
    </ligand>
</feature>
<feature type="binding site" evidence="9">
    <location>
        <position position="667"/>
    </location>
    <ligand>
        <name>NADP(+)</name>
        <dbReference type="ChEBI" id="CHEBI:58349"/>
    </ligand>
</feature>
<dbReference type="GO" id="GO:0016226">
    <property type="term" value="P:iron-sulfur cluster assembly"/>
    <property type="evidence" value="ECO:0007669"/>
    <property type="project" value="UniProtKB-UniRule"/>
</dbReference>
<evidence type="ECO:0000256" key="10">
    <source>
        <dbReference type="SAM" id="MobiDB-lite"/>
    </source>
</evidence>
<evidence type="ECO:0000256" key="6">
    <source>
        <dbReference type="ARBA" id="ARBA00022827"/>
    </source>
</evidence>
<evidence type="ECO:0000313" key="13">
    <source>
        <dbReference type="EMBL" id="KAF9965192.1"/>
    </source>
</evidence>
<dbReference type="SUPFAM" id="SSF52343">
    <property type="entry name" value="Ferredoxin reductase-like, C-terminal NADP-linked domain"/>
    <property type="match status" value="1"/>
</dbReference>
<feature type="binding site" evidence="9">
    <location>
        <begin position="630"/>
        <end position="634"/>
    </location>
    <ligand>
        <name>NADP(+)</name>
        <dbReference type="ChEBI" id="CHEBI:58349"/>
    </ligand>
</feature>
<dbReference type="InterPro" id="IPR029039">
    <property type="entry name" value="Flavoprotein-like_sf"/>
</dbReference>
<dbReference type="Gene3D" id="1.20.990.10">
    <property type="entry name" value="NADPH-cytochrome p450 Reductase, Chain A, domain 3"/>
    <property type="match status" value="1"/>
</dbReference>
<proteinExistence type="inferred from homology"/>
<comment type="caution">
    <text evidence="9">Lacks conserved residue(s) required for the propagation of feature annotation.</text>
</comment>
<dbReference type="InterPro" id="IPR017938">
    <property type="entry name" value="Riboflavin_synthase-like_b-brl"/>
</dbReference>
<keyword evidence="7 9" id="KW-0521">NADP</keyword>
<dbReference type="Gene3D" id="2.40.30.10">
    <property type="entry name" value="Translation factors"/>
    <property type="match status" value="1"/>
</dbReference>
<dbReference type="GO" id="GO:0005829">
    <property type="term" value="C:cytosol"/>
    <property type="evidence" value="ECO:0007669"/>
    <property type="project" value="TreeGrafter"/>
</dbReference>
<dbReference type="HAMAP" id="MF_03178">
    <property type="entry name" value="NDOR1"/>
    <property type="match status" value="1"/>
</dbReference>
<gene>
    <name evidence="13" type="primary">NDOR1</name>
    <name evidence="9" type="synonym">TAH18</name>
    <name evidence="13" type="ORF">BGZ70_005266</name>
</gene>
<feature type="domain" description="FAD-binding FR-type" evidence="12">
    <location>
        <begin position="248"/>
        <end position="554"/>
    </location>
</feature>
<comment type="catalytic activity">
    <reaction evidence="9">
        <text>2 oxidized [2Fe-2S]-[protein] + NADPH = 2 reduced [2Fe-2S]-[protein] + NADP(+) + H(+)</text>
        <dbReference type="Rhea" id="RHEA:67716"/>
        <dbReference type="Rhea" id="RHEA-COMP:17327"/>
        <dbReference type="Rhea" id="RHEA-COMP:17328"/>
        <dbReference type="ChEBI" id="CHEBI:15378"/>
        <dbReference type="ChEBI" id="CHEBI:33737"/>
        <dbReference type="ChEBI" id="CHEBI:33738"/>
        <dbReference type="ChEBI" id="CHEBI:57783"/>
        <dbReference type="ChEBI" id="CHEBI:58349"/>
    </reaction>
</comment>
<keyword evidence="8 9" id="KW-0560">Oxidoreductase</keyword>
<evidence type="ECO:0000256" key="1">
    <source>
        <dbReference type="ARBA" id="ARBA00001917"/>
    </source>
</evidence>
<evidence type="ECO:0000256" key="5">
    <source>
        <dbReference type="ARBA" id="ARBA00022643"/>
    </source>
</evidence>
<feature type="region of interest" description="Disordered" evidence="10">
    <location>
        <begin position="1"/>
        <end position="34"/>
    </location>
</feature>
<comment type="function">
    <text evidence="9">NADPH-dependent reductase which is a central component of the cytosolic iron-sulfur (Fe-S) protein assembly (CIA) machinery. Transfers electrons from NADPH via its FAD and FMN prosthetic groups to the [2Fe-2S] cluster of DRE2, another key component of the CIA machinery. In turn, this reduced cluster provides electrons for assembly of cytosolic iron-sulfur cluster proteins. Positively controls H(2)O(2)-induced cell death.</text>
</comment>
<evidence type="ECO:0000256" key="3">
    <source>
        <dbReference type="ARBA" id="ARBA00022490"/>
    </source>
</evidence>
<comment type="cofactor">
    <cofactor evidence="1 9">
        <name>FMN</name>
        <dbReference type="ChEBI" id="CHEBI:58210"/>
    </cofactor>
</comment>
<comment type="cofactor">
    <cofactor evidence="2 9">
        <name>FAD</name>
        <dbReference type="ChEBI" id="CHEBI:57692"/>
    </cofactor>
</comment>
<dbReference type="AlphaFoldDB" id="A0A9P6J9B2"/>
<dbReference type="EC" id="1.18.1.-" evidence="9"/>
<dbReference type="InterPro" id="IPR017927">
    <property type="entry name" value="FAD-bd_FR_type"/>
</dbReference>
<dbReference type="SUPFAM" id="SSF52218">
    <property type="entry name" value="Flavoproteins"/>
    <property type="match status" value="1"/>
</dbReference>
<keyword evidence="5 9" id="KW-0288">FMN</keyword>
<evidence type="ECO:0000256" key="9">
    <source>
        <dbReference type="HAMAP-Rule" id="MF_03178"/>
    </source>
</evidence>
<dbReference type="PROSITE" id="PS51384">
    <property type="entry name" value="FAD_FR"/>
    <property type="match status" value="1"/>
</dbReference>
<evidence type="ECO:0000256" key="4">
    <source>
        <dbReference type="ARBA" id="ARBA00022630"/>
    </source>
</evidence>
<dbReference type="EMBL" id="JAAAHY010000279">
    <property type="protein sequence ID" value="KAF9965192.1"/>
    <property type="molecule type" value="Genomic_DNA"/>
</dbReference>
<name>A0A9P6J9B2_MORAP</name>
<comment type="subcellular location">
    <subcellularLocation>
        <location evidence="9">Cytoplasm</location>
    </subcellularLocation>
    <subcellularLocation>
        <location evidence="9">Mitochondrion</location>
    </subcellularLocation>
    <text evidence="9">Relocalizes to mitochondria after H(2)O(2) exposure.</text>
</comment>
<dbReference type="SUPFAM" id="SSF63380">
    <property type="entry name" value="Riboflavin synthase domain-like"/>
    <property type="match status" value="1"/>
</dbReference>
<evidence type="ECO:0000256" key="8">
    <source>
        <dbReference type="ARBA" id="ARBA00023002"/>
    </source>
</evidence>
<accession>A0A9P6J9B2</accession>
<feature type="binding site" evidence="9">
    <location>
        <position position="568"/>
    </location>
    <ligand>
        <name>NADP(+)</name>
        <dbReference type="ChEBI" id="CHEBI:58349"/>
    </ligand>
</feature>
<feature type="compositionally biased region" description="Polar residues" evidence="10">
    <location>
        <begin position="1"/>
        <end position="10"/>
    </location>
</feature>
<evidence type="ECO:0000259" key="12">
    <source>
        <dbReference type="PROSITE" id="PS51384"/>
    </source>
</evidence>
<organism evidence="13 14">
    <name type="scientific">Mortierella alpina</name>
    <name type="common">Oleaginous fungus</name>
    <name type="synonym">Mortierella renispora</name>
    <dbReference type="NCBI Taxonomy" id="64518"/>
    <lineage>
        <taxon>Eukaryota</taxon>
        <taxon>Fungi</taxon>
        <taxon>Fungi incertae sedis</taxon>
        <taxon>Mucoromycota</taxon>
        <taxon>Mortierellomycotina</taxon>
        <taxon>Mortierellomycetes</taxon>
        <taxon>Mortierellales</taxon>
        <taxon>Mortierellaceae</taxon>
        <taxon>Mortierella</taxon>
    </lineage>
</organism>
<feature type="binding site" evidence="9">
    <location>
        <begin position="624"/>
        <end position="625"/>
    </location>
    <ligand>
        <name>NADP(+)</name>
        <dbReference type="ChEBI" id="CHEBI:58349"/>
    </ligand>
</feature>
<dbReference type="GO" id="GO:0010181">
    <property type="term" value="F:FMN binding"/>
    <property type="evidence" value="ECO:0007669"/>
    <property type="project" value="UniProtKB-UniRule"/>
</dbReference>
<dbReference type="Gene3D" id="3.40.50.360">
    <property type="match status" value="1"/>
</dbReference>
<dbReference type="Pfam" id="PF00175">
    <property type="entry name" value="NAD_binding_1"/>
    <property type="match status" value="1"/>
</dbReference>
<dbReference type="PANTHER" id="PTHR19384:SF10">
    <property type="entry name" value="NADPH-DEPENDENT DIFLAVIN OXIDOREDUCTASE 1"/>
    <property type="match status" value="1"/>
</dbReference>
<keyword evidence="6 9" id="KW-0274">FAD</keyword>
<dbReference type="PRINTS" id="PR00371">
    <property type="entry name" value="FPNCR"/>
</dbReference>
<dbReference type="GO" id="GO:0160246">
    <property type="term" value="F:NADPH-iron-sulfur [2Fe-2S] protein oxidoreductase activity"/>
    <property type="evidence" value="ECO:0007669"/>
    <property type="project" value="InterPro"/>
</dbReference>
<dbReference type="GO" id="GO:0005739">
    <property type="term" value="C:mitochondrion"/>
    <property type="evidence" value="ECO:0007669"/>
    <property type="project" value="UniProtKB-SubCell"/>
</dbReference>
<dbReference type="PRINTS" id="PR00369">
    <property type="entry name" value="FLAVODOXIN"/>
</dbReference>
<dbReference type="PANTHER" id="PTHR19384">
    <property type="entry name" value="NITRIC OXIDE SYNTHASE-RELATED"/>
    <property type="match status" value="1"/>
</dbReference>
<evidence type="ECO:0000256" key="7">
    <source>
        <dbReference type="ARBA" id="ARBA00022857"/>
    </source>
</evidence>
<evidence type="ECO:0000256" key="2">
    <source>
        <dbReference type="ARBA" id="ARBA00001974"/>
    </source>
</evidence>
<feature type="binding site" evidence="9">
    <location>
        <position position="175"/>
    </location>
    <ligand>
        <name>FMN</name>
        <dbReference type="ChEBI" id="CHEBI:58210"/>
    </ligand>
</feature>
<feature type="binding site" evidence="9">
    <location>
        <begin position="102"/>
        <end position="105"/>
    </location>
    <ligand>
        <name>FMN</name>
        <dbReference type="ChEBI" id="CHEBI:58210"/>
    </ligand>
</feature>
<feature type="binding site" evidence="9">
    <location>
        <position position="705"/>
    </location>
    <ligand>
        <name>FAD</name>
        <dbReference type="ChEBI" id="CHEBI:57692"/>
    </ligand>
</feature>
<comment type="similarity">
    <text evidence="9">In the C-terminal section; belongs to the flavoprotein pyridine nucleotide cytochrome reductase family.</text>
</comment>
<sequence>MSLISNNNPAAHTREPDHPQLQQNNHSQADDPIDPRHLEHISIHNPRRILFLYGSQTGCAQDVAENAAREARRMHFSASVSAMDDYDRSLLIREHFVVFVASTTGQGEEPDNMKKFWKFLLRKSHPADALDHMEYTVFGLGDSSYIKFNWPAKKLYKRLMQLGAVPFYEPAYADDQHYLGVDGTLSPWLTGLWKVALEKYPIPPHLAIIPKDRIFQNSFSLVLDPTPSAATNMHPEQAHAEQDFIREPGSYLATLMRNSRITHQQHSQDVRHLELSISDPLFPGYHPGDVLNMRPCNLKKDVDEFLEYNGWTAIADQPLTIVENLSDHRLPKHIPHRQTLRSLLTNHLNVFTTPRTSFFQLLVHFTHNEDEKDKLREFVSPEGQDDLYSYSHRMKRTVFEVLKDFKDVKVPLDYIMDLFPLIMPRSFSIASAPLDFIQEQQRRQETQPGEQDTSLNGAKDASVIHTVNGDVPAENPQGDLQWKIELCVAIVHYKTKLWKWRTGICTKWLKSLQAAEDIASKTSTSTVTDTSELTAEEAAAQFWIKIQRGTLKLPKDPSVPLICIGPGTGVAPMRSFLHHRIYVQGATANVLFFGCRKREMDYHYREEWEQLEEEGRLKVFAACSRDQDDKVYVQHMIEQQAVLVWDYLHHQRGTILLSGSSNRMPADVTRALQRVIASQGNMSIEDAHKYLTLVEKEGRFQQECWA</sequence>
<comment type="subunit">
    <text evidence="9">Interacts with DRE2; as part of the cytosolic iron-sulfur (Fe-S) protein assembly (CIA) machinery.</text>
</comment>
<evidence type="ECO:0000313" key="14">
    <source>
        <dbReference type="Proteomes" id="UP000738359"/>
    </source>
</evidence>
<keyword evidence="14" id="KW-1185">Reference proteome</keyword>
<dbReference type="InterPro" id="IPR039261">
    <property type="entry name" value="FNR_nucleotide-bd"/>
</dbReference>
<dbReference type="InterPro" id="IPR001433">
    <property type="entry name" value="OxRdtase_FAD/NAD-bd"/>
</dbReference>
<dbReference type="FunFam" id="3.40.50.80:FF:000030">
    <property type="entry name" value="NADPH-dependent diflavin oxidoreductase 1"/>
    <property type="match status" value="1"/>
</dbReference>
<protein>
    <recommendedName>
        <fullName evidence="9">NADPH-dependent diflavin oxidoreductase 1</fullName>
        <ecNumber evidence="9">1.18.1.-</ecNumber>
    </recommendedName>
    <alternativeName>
        <fullName evidence="9">NADPH-dependent FMN and FAD-containing oxidoreductase</fullName>
    </alternativeName>
</protein>
<dbReference type="GO" id="GO:0050661">
    <property type="term" value="F:NADP binding"/>
    <property type="evidence" value="ECO:0007669"/>
    <property type="project" value="UniProtKB-UniRule"/>
</dbReference>
<comment type="similarity">
    <text evidence="9">Belongs to the NADPH-dependent diflavin oxidoreductase NDOR1 family.</text>
</comment>
<keyword evidence="3 9" id="KW-0963">Cytoplasm</keyword>
<dbReference type="InterPro" id="IPR023173">
    <property type="entry name" value="NADPH_Cyt_P450_Rdtase_alpha"/>
</dbReference>
<dbReference type="InterPro" id="IPR028879">
    <property type="entry name" value="NDOR1"/>
</dbReference>
<dbReference type="PROSITE" id="PS50902">
    <property type="entry name" value="FLAVODOXIN_LIKE"/>
    <property type="match status" value="1"/>
</dbReference>
<reference evidence="13" key="1">
    <citation type="journal article" date="2020" name="Fungal Divers.">
        <title>Resolving the Mortierellaceae phylogeny through synthesis of multi-gene phylogenetics and phylogenomics.</title>
        <authorList>
            <person name="Vandepol N."/>
            <person name="Liber J."/>
            <person name="Desiro A."/>
            <person name="Na H."/>
            <person name="Kennedy M."/>
            <person name="Barry K."/>
            <person name="Grigoriev I.V."/>
            <person name="Miller A.N."/>
            <person name="O'Donnell K."/>
            <person name="Stajich J.E."/>
            <person name="Bonito G."/>
        </authorList>
    </citation>
    <scope>NUCLEOTIDE SEQUENCE</scope>
    <source>
        <strain evidence="13">CK1249</strain>
    </source>
</reference>
<comment type="similarity">
    <text evidence="9">In the N-terminal section; belongs to the flavodoxin family.</text>
</comment>
<dbReference type="InterPro" id="IPR003097">
    <property type="entry name" value="CysJ-like_FAD-binding"/>
</dbReference>
<feature type="binding site" evidence="9">
    <location>
        <begin position="140"/>
        <end position="149"/>
    </location>
    <ligand>
        <name>FMN</name>
        <dbReference type="ChEBI" id="CHEBI:58210"/>
    </ligand>
</feature>
<dbReference type="InterPro" id="IPR001094">
    <property type="entry name" value="Flavdoxin-like"/>
</dbReference>
<feature type="domain" description="Flavodoxin-like" evidence="11">
    <location>
        <begin position="49"/>
        <end position="193"/>
    </location>
</feature>
<dbReference type="GO" id="GO:0050660">
    <property type="term" value="F:flavin adenine dinucleotide binding"/>
    <property type="evidence" value="ECO:0007669"/>
    <property type="project" value="UniProtKB-UniRule"/>
</dbReference>
<dbReference type="InterPro" id="IPR008254">
    <property type="entry name" value="Flavodoxin/NO_synth"/>
</dbReference>
<dbReference type="InterPro" id="IPR001709">
    <property type="entry name" value="Flavoprot_Pyr_Nucl_cyt_Rdtase"/>
</dbReference>